<dbReference type="OrthoDB" id="4424419at2"/>
<evidence type="ECO:0000313" key="2">
    <source>
        <dbReference type="Proteomes" id="UP000008229"/>
    </source>
</evidence>
<dbReference type="Proteomes" id="UP000008229">
    <property type="component" value="Chromosome"/>
</dbReference>
<dbReference type="AlphaFoldDB" id="D3FAK9"/>
<organism evidence="1 2">
    <name type="scientific">Conexibacter woesei (strain DSM 14684 / CCUG 47730 / CIP 108061 / JCM 11494 / NBRC 100937 / ID131577)</name>
    <dbReference type="NCBI Taxonomy" id="469383"/>
    <lineage>
        <taxon>Bacteria</taxon>
        <taxon>Bacillati</taxon>
        <taxon>Actinomycetota</taxon>
        <taxon>Thermoleophilia</taxon>
        <taxon>Solirubrobacterales</taxon>
        <taxon>Conexibacteraceae</taxon>
        <taxon>Conexibacter</taxon>
    </lineage>
</organism>
<sequence>MGFFDGMAQGADGQLSTLGRQQTDAQRLMATGLIGQATVQAIRDTGTLVGSDPQVEFELLVAADDREPYLVTHRQAVSRLVIANFQPGASIPVRIDPADPARVLIG</sequence>
<keyword evidence="2" id="KW-1185">Reference proteome</keyword>
<protein>
    <submittedName>
        <fullName evidence="1">Uncharacterized protein</fullName>
    </submittedName>
</protein>
<dbReference type="KEGG" id="cwo:Cwoe_0845"/>
<gene>
    <name evidence="1" type="ordered locus">Cwoe_0845</name>
</gene>
<dbReference type="eggNOG" id="ENOG5033EJF">
    <property type="taxonomic scope" value="Bacteria"/>
</dbReference>
<name>D3FAK9_CONWI</name>
<reference evidence="2" key="2">
    <citation type="submission" date="2010-01" db="EMBL/GenBank/DDBJ databases">
        <title>The complete genome of Conexibacter woesei DSM 14684.</title>
        <authorList>
            <consortium name="US DOE Joint Genome Institute (JGI-PGF)"/>
            <person name="Lucas S."/>
            <person name="Copeland A."/>
            <person name="Lapidus A."/>
            <person name="Glavina del Rio T."/>
            <person name="Dalin E."/>
            <person name="Tice H."/>
            <person name="Bruce D."/>
            <person name="Goodwin L."/>
            <person name="Pitluck S."/>
            <person name="Kyrpides N."/>
            <person name="Mavromatis K."/>
            <person name="Ivanova N."/>
            <person name="Mikhailova N."/>
            <person name="Chertkov O."/>
            <person name="Brettin T."/>
            <person name="Detter J.C."/>
            <person name="Han C."/>
            <person name="Larimer F."/>
            <person name="Land M."/>
            <person name="Hauser L."/>
            <person name="Markowitz V."/>
            <person name="Cheng J.-F."/>
            <person name="Hugenholtz P."/>
            <person name="Woyke T."/>
            <person name="Wu D."/>
            <person name="Pukall R."/>
            <person name="Steenblock K."/>
            <person name="Schneider S."/>
            <person name="Klenk H.-P."/>
            <person name="Eisen J.A."/>
        </authorList>
    </citation>
    <scope>NUCLEOTIDE SEQUENCE [LARGE SCALE GENOMIC DNA]</scope>
    <source>
        <strain evidence="2">DSM 14684 / CIP 108061 / JCM 11494 / NBRC 100937 / ID131577</strain>
    </source>
</reference>
<reference evidence="1 2" key="1">
    <citation type="journal article" date="2010" name="Stand. Genomic Sci.">
        <title>Complete genome sequence of Conexibacter woesei type strain (ID131577).</title>
        <authorList>
            <person name="Pukall R."/>
            <person name="Lapidus A."/>
            <person name="Glavina Del Rio T."/>
            <person name="Copeland A."/>
            <person name="Tice H."/>
            <person name="Cheng J.-F."/>
            <person name="Lucas S."/>
            <person name="Chen F."/>
            <person name="Nolan M."/>
            <person name="Bruce D."/>
            <person name="Goodwin L."/>
            <person name="Pitluck S."/>
            <person name="Mavromatis K."/>
            <person name="Ivanova N."/>
            <person name="Ovchinnikova G."/>
            <person name="Pati A."/>
            <person name="Chen A."/>
            <person name="Palaniappan K."/>
            <person name="Land M."/>
            <person name="Hauser L."/>
            <person name="Chang Y.-J."/>
            <person name="Jeffries C.D."/>
            <person name="Chain P."/>
            <person name="Meincke L."/>
            <person name="Sims D."/>
            <person name="Brettin T."/>
            <person name="Detter J.C."/>
            <person name="Rohde M."/>
            <person name="Goeker M."/>
            <person name="Bristow J."/>
            <person name="Eisen J.A."/>
            <person name="Markowitz V."/>
            <person name="Kyrpides N.C."/>
            <person name="Klenk H.-P."/>
            <person name="Hugenholtz P."/>
        </authorList>
    </citation>
    <scope>NUCLEOTIDE SEQUENCE [LARGE SCALE GENOMIC DNA]</scope>
    <source>
        <strain evidence="2">DSM 14684 / CIP 108061 / JCM 11494 / NBRC 100937 / ID131577</strain>
    </source>
</reference>
<evidence type="ECO:0000313" key="1">
    <source>
        <dbReference type="EMBL" id="ADB49278.1"/>
    </source>
</evidence>
<accession>D3FAK9</accession>
<dbReference type="EMBL" id="CP001854">
    <property type="protein sequence ID" value="ADB49278.1"/>
    <property type="molecule type" value="Genomic_DNA"/>
</dbReference>
<dbReference type="HOGENOM" id="CLU_2218588_0_0_11"/>
<proteinExistence type="predicted"/>
<dbReference type="RefSeq" id="WP_012932331.1">
    <property type="nucleotide sequence ID" value="NC_013739.1"/>
</dbReference>